<accession>A0AA87K5H7</accession>
<evidence type="ECO:0000313" key="1">
    <source>
        <dbReference type="EMBL" id="EHC03633.1"/>
    </source>
</evidence>
<dbReference type="EMBL" id="AEYY01000008">
    <property type="protein sequence ID" value="EHC03633.1"/>
    <property type="molecule type" value="Genomic_DNA"/>
</dbReference>
<dbReference type="Proteomes" id="UP000004014">
    <property type="component" value="Unassembled WGS sequence"/>
</dbReference>
<dbReference type="AlphaFoldDB" id="A0AA87K5H7"/>
<gene>
    <name evidence="1" type="ORF">SSUR61_0384</name>
</gene>
<organism evidence="1 2">
    <name type="scientific">Streptococcus suis R61</name>
    <dbReference type="NCBI Taxonomy" id="996306"/>
    <lineage>
        <taxon>Bacteria</taxon>
        <taxon>Bacillati</taxon>
        <taxon>Bacillota</taxon>
        <taxon>Bacilli</taxon>
        <taxon>Lactobacillales</taxon>
        <taxon>Streptococcaceae</taxon>
        <taxon>Streptococcus</taxon>
    </lineage>
</organism>
<comment type="caution">
    <text evidence="1">The sequence shown here is derived from an EMBL/GenBank/DDBJ whole genome shotgun (WGS) entry which is preliminary data.</text>
</comment>
<name>A0AA87K5H7_STRSU</name>
<sequence>MKKTHITLAAVAALATAVAVHLRRKLTFNLSLN</sequence>
<evidence type="ECO:0000313" key="2">
    <source>
        <dbReference type="Proteomes" id="UP000004014"/>
    </source>
</evidence>
<proteinExistence type="predicted"/>
<protein>
    <submittedName>
        <fullName evidence="1">Uncharacterized protein</fullName>
    </submittedName>
</protein>
<reference evidence="1 2" key="1">
    <citation type="submission" date="2011-03" db="EMBL/GenBank/DDBJ databases">
        <title>Deep-sequencing identification of multiple resistance mechanism for the high antibiotic-resistance strain Streptococcus suis R61.</title>
        <authorList>
            <person name="Hu P."/>
            <person name="Yang M."/>
            <person name="Jin M."/>
            <person name="Xiao J."/>
        </authorList>
    </citation>
    <scope>NUCLEOTIDE SEQUENCE [LARGE SCALE GENOMIC DNA]</scope>
    <source>
        <strain evidence="1 2">R61</strain>
    </source>
</reference>